<reference evidence="7" key="1">
    <citation type="submission" date="2023-06" db="EMBL/GenBank/DDBJ databases">
        <title>Sysu t00039.</title>
        <authorList>
            <person name="Gao L."/>
            <person name="Fang B.-Z."/>
            <person name="Li W.-J."/>
        </authorList>
    </citation>
    <scope>NUCLEOTIDE SEQUENCE</scope>
    <source>
        <strain evidence="7">SYSU T00039</strain>
    </source>
</reference>
<evidence type="ECO:0000256" key="2">
    <source>
        <dbReference type="ARBA" id="ARBA00022475"/>
    </source>
</evidence>
<evidence type="ECO:0000256" key="1">
    <source>
        <dbReference type="ARBA" id="ARBA00004533"/>
    </source>
</evidence>
<sequence>MNGFLLAFKASRYIPAPVIHGLAWAGTMLQWSRRAKPTVRLEDNLRRVTGLEGDELRRLSRRGMRSTARYYAETFTLGRLSGDVIDARVRMVNAAPIHEAMARDGRVVVALSHSGNWDLVGAYACRNIGPVVTVAEVLKPREVFDAFVALRENVGMRILGHEGGSTFRELVRIGRTDGGVLCLLADRDLSGSGLEVDFAGQSARVAPGPAALAIATRSTLLPMMVHYERLRGRAAWRARSRWGVVMTFGEPLLPADAPKDDAVGHLTRGWVDFVGARIQEHPEDWHMLQRFGWTEGA</sequence>
<dbReference type="PANTHER" id="PTHR30606">
    <property type="entry name" value="LIPID A BIOSYNTHESIS LAUROYL ACYLTRANSFERASE"/>
    <property type="match status" value="1"/>
</dbReference>
<dbReference type="CDD" id="cd07984">
    <property type="entry name" value="LPLAT_LABLAT-like"/>
    <property type="match status" value="1"/>
</dbReference>
<evidence type="ECO:0000256" key="3">
    <source>
        <dbReference type="ARBA" id="ARBA00022519"/>
    </source>
</evidence>
<dbReference type="NCBIfam" id="NF005919">
    <property type="entry name" value="PRK07920.1"/>
    <property type="match status" value="1"/>
</dbReference>
<comment type="subcellular location">
    <subcellularLocation>
        <location evidence="1">Cell inner membrane</location>
    </subcellularLocation>
</comment>
<keyword evidence="4" id="KW-0808">Transferase</keyword>
<comment type="caution">
    <text evidence="7">The sequence shown here is derived from an EMBL/GenBank/DDBJ whole genome shotgun (WGS) entry which is preliminary data.</text>
</comment>
<evidence type="ECO:0000256" key="6">
    <source>
        <dbReference type="ARBA" id="ARBA00023315"/>
    </source>
</evidence>
<gene>
    <name evidence="7" type="ORF">QQX10_01015</name>
</gene>
<dbReference type="PANTHER" id="PTHR30606:SF10">
    <property type="entry name" value="PHOSPHATIDYLINOSITOL MANNOSIDE ACYLTRANSFERASE"/>
    <property type="match status" value="1"/>
</dbReference>
<keyword evidence="8" id="KW-1185">Reference proteome</keyword>
<dbReference type="EMBL" id="JAUHPX010000001">
    <property type="protein sequence ID" value="MDN4486743.1"/>
    <property type="molecule type" value="Genomic_DNA"/>
</dbReference>
<evidence type="ECO:0000256" key="5">
    <source>
        <dbReference type="ARBA" id="ARBA00023136"/>
    </source>
</evidence>
<dbReference type="RefSeq" id="WP_301144328.1">
    <property type="nucleotide sequence ID" value="NZ_JAUHPX010000001.1"/>
</dbReference>
<keyword evidence="2" id="KW-1003">Cell membrane</keyword>
<evidence type="ECO:0000256" key="4">
    <source>
        <dbReference type="ARBA" id="ARBA00022679"/>
    </source>
</evidence>
<evidence type="ECO:0000313" key="7">
    <source>
        <dbReference type="EMBL" id="MDN4486743.1"/>
    </source>
</evidence>
<organism evidence="7 8">
    <name type="scientific">Demequina lignilytica</name>
    <dbReference type="NCBI Taxonomy" id="3051663"/>
    <lineage>
        <taxon>Bacteria</taxon>
        <taxon>Bacillati</taxon>
        <taxon>Actinomycetota</taxon>
        <taxon>Actinomycetes</taxon>
        <taxon>Micrococcales</taxon>
        <taxon>Demequinaceae</taxon>
        <taxon>Demequina</taxon>
    </lineage>
</organism>
<protein>
    <submittedName>
        <fullName evidence="7">Phosphatidylinositol mannoside acyltransferase</fullName>
    </submittedName>
</protein>
<dbReference type="Pfam" id="PF03279">
    <property type="entry name" value="Lip_A_acyltrans"/>
    <property type="match status" value="1"/>
</dbReference>
<keyword evidence="6 7" id="KW-0012">Acyltransferase</keyword>
<name>A0AAW7M2W0_9MICO</name>
<keyword evidence="5" id="KW-0472">Membrane</keyword>
<evidence type="ECO:0000313" key="8">
    <source>
        <dbReference type="Proteomes" id="UP001172737"/>
    </source>
</evidence>
<dbReference type="AlphaFoldDB" id="A0AAW7M2W0"/>
<dbReference type="Proteomes" id="UP001172737">
    <property type="component" value="Unassembled WGS sequence"/>
</dbReference>
<dbReference type="GO" id="GO:0016746">
    <property type="term" value="F:acyltransferase activity"/>
    <property type="evidence" value="ECO:0007669"/>
    <property type="project" value="UniProtKB-KW"/>
</dbReference>
<accession>A0AAW7M2W0</accession>
<dbReference type="GO" id="GO:0005886">
    <property type="term" value="C:plasma membrane"/>
    <property type="evidence" value="ECO:0007669"/>
    <property type="project" value="UniProtKB-SubCell"/>
</dbReference>
<keyword evidence="3" id="KW-0997">Cell inner membrane</keyword>
<dbReference type="GO" id="GO:0009247">
    <property type="term" value="P:glycolipid biosynthetic process"/>
    <property type="evidence" value="ECO:0007669"/>
    <property type="project" value="UniProtKB-ARBA"/>
</dbReference>
<dbReference type="InterPro" id="IPR004960">
    <property type="entry name" value="LipA_acyltrans"/>
</dbReference>
<proteinExistence type="predicted"/>